<reference evidence="3" key="2">
    <citation type="submission" date="2015-01" db="EMBL/GenBank/DDBJ databases">
        <title>Evolutionary Origins and Diversification of the Mycorrhizal Mutualists.</title>
        <authorList>
            <consortium name="DOE Joint Genome Institute"/>
            <consortium name="Mycorrhizal Genomics Consortium"/>
            <person name="Kohler A."/>
            <person name="Kuo A."/>
            <person name="Nagy L.G."/>
            <person name="Floudas D."/>
            <person name="Copeland A."/>
            <person name="Barry K.W."/>
            <person name="Cichocki N."/>
            <person name="Veneault-Fourrey C."/>
            <person name="LaButti K."/>
            <person name="Lindquist E.A."/>
            <person name="Lipzen A."/>
            <person name="Lundell T."/>
            <person name="Morin E."/>
            <person name="Murat C."/>
            <person name="Riley R."/>
            <person name="Ohm R."/>
            <person name="Sun H."/>
            <person name="Tunlid A."/>
            <person name="Henrissat B."/>
            <person name="Grigoriev I.V."/>
            <person name="Hibbett D.S."/>
            <person name="Martin F."/>
        </authorList>
    </citation>
    <scope>NUCLEOTIDE SEQUENCE [LARGE SCALE GENOMIC DNA]</scope>
    <source>
        <strain evidence="3">ATCC 200175</strain>
    </source>
</reference>
<feature type="transmembrane region" description="Helical" evidence="1">
    <location>
        <begin position="327"/>
        <end position="354"/>
    </location>
</feature>
<feature type="non-terminal residue" evidence="2">
    <location>
        <position position="1"/>
    </location>
</feature>
<evidence type="ECO:0000256" key="1">
    <source>
        <dbReference type="SAM" id="Phobius"/>
    </source>
</evidence>
<proteinExistence type="predicted"/>
<dbReference type="OrthoDB" id="2657661at2759"/>
<dbReference type="HOGENOM" id="CLU_015091_2_0_1"/>
<feature type="transmembrane region" description="Helical" evidence="1">
    <location>
        <begin position="299"/>
        <end position="315"/>
    </location>
</feature>
<organism evidence="2 3">
    <name type="scientific">Paxillus involutus ATCC 200175</name>
    <dbReference type="NCBI Taxonomy" id="664439"/>
    <lineage>
        <taxon>Eukaryota</taxon>
        <taxon>Fungi</taxon>
        <taxon>Dikarya</taxon>
        <taxon>Basidiomycota</taxon>
        <taxon>Agaricomycotina</taxon>
        <taxon>Agaricomycetes</taxon>
        <taxon>Agaricomycetidae</taxon>
        <taxon>Boletales</taxon>
        <taxon>Paxilineae</taxon>
        <taxon>Paxillaceae</taxon>
        <taxon>Paxillus</taxon>
    </lineage>
</organism>
<keyword evidence="1" id="KW-0472">Membrane</keyword>
<keyword evidence="1" id="KW-1133">Transmembrane helix</keyword>
<feature type="transmembrane region" description="Helical" evidence="1">
    <location>
        <begin position="360"/>
        <end position="381"/>
    </location>
</feature>
<sequence>RILTDADISKRKTRKMINSAAGFLVKLAGNMFTMDDEIQLVIGIGLVGQDEATACLLYYFVDHKRQLLFWVHDCKLSMVSSNVKGVTRMSHMKYAVETQYWTHLELYPNLRKLKAEHQAELKGILIHASTETLTSNTSMAPFDLDELGRMLDLVDKIEGSIGKEHVYAVYVVGMLIDRTGNSRFINFYGQPEARLNADQSVFTKLRGQDEATSSLITISDIFLFGGPSAHASELRRVWVDWTVNFPRWKGFISKLSSEWTGFTIYSTVMLAVDVSFLAIPTLNPDVMTTMPEAAKIMTYFSVIFVVGSLVAEMMMKSTKSTMGTDALAIMYSLPFALLIWGMIFFVFALGLVVFGVGDHITLVTILPGAIIVGLLTAWPSVGNRGEYTVLRNLWIRSSNWLSRPCQPNSMA</sequence>
<dbReference type="EMBL" id="KN819626">
    <property type="protein sequence ID" value="KIJ08414.1"/>
    <property type="molecule type" value="Genomic_DNA"/>
</dbReference>
<accession>A0A0C9SNT5</accession>
<evidence type="ECO:0000313" key="2">
    <source>
        <dbReference type="EMBL" id="KIJ08414.1"/>
    </source>
</evidence>
<gene>
    <name evidence="2" type="ORF">PAXINDRAFT_172918</name>
</gene>
<keyword evidence="3" id="KW-1185">Reference proteome</keyword>
<dbReference type="AlphaFoldDB" id="A0A0C9SNT5"/>
<name>A0A0C9SNT5_PAXIN</name>
<protein>
    <submittedName>
        <fullName evidence="2">Uncharacterized protein</fullName>
    </submittedName>
</protein>
<evidence type="ECO:0000313" key="3">
    <source>
        <dbReference type="Proteomes" id="UP000053647"/>
    </source>
</evidence>
<dbReference type="Proteomes" id="UP000053647">
    <property type="component" value="Unassembled WGS sequence"/>
</dbReference>
<reference evidence="2 3" key="1">
    <citation type="submission" date="2014-06" db="EMBL/GenBank/DDBJ databases">
        <authorList>
            <consortium name="DOE Joint Genome Institute"/>
            <person name="Kuo A."/>
            <person name="Kohler A."/>
            <person name="Nagy L.G."/>
            <person name="Floudas D."/>
            <person name="Copeland A."/>
            <person name="Barry K.W."/>
            <person name="Cichocki N."/>
            <person name="Veneault-Fourrey C."/>
            <person name="LaButti K."/>
            <person name="Lindquist E.A."/>
            <person name="Lipzen A."/>
            <person name="Lundell T."/>
            <person name="Morin E."/>
            <person name="Murat C."/>
            <person name="Sun H."/>
            <person name="Tunlid A."/>
            <person name="Henrissat B."/>
            <person name="Grigoriev I.V."/>
            <person name="Hibbett D.S."/>
            <person name="Martin F."/>
            <person name="Nordberg H.P."/>
            <person name="Cantor M.N."/>
            <person name="Hua S.X."/>
        </authorList>
    </citation>
    <scope>NUCLEOTIDE SEQUENCE [LARGE SCALE GENOMIC DNA]</scope>
    <source>
        <strain evidence="2 3">ATCC 200175</strain>
    </source>
</reference>
<keyword evidence="1" id="KW-0812">Transmembrane</keyword>
<feature type="transmembrane region" description="Helical" evidence="1">
    <location>
        <begin position="259"/>
        <end position="279"/>
    </location>
</feature>